<dbReference type="SUPFAM" id="SSF54631">
    <property type="entry name" value="CBS-domain pair"/>
    <property type="match status" value="1"/>
</dbReference>
<gene>
    <name evidence="3" type="ORF">METZ01_LOCUS97456</name>
</gene>
<dbReference type="InterPro" id="IPR046342">
    <property type="entry name" value="CBS_dom_sf"/>
</dbReference>
<evidence type="ECO:0000313" key="3">
    <source>
        <dbReference type="EMBL" id="SVA44602.1"/>
    </source>
</evidence>
<dbReference type="SUPFAM" id="SSF161093">
    <property type="entry name" value="MgtE membrane domain-like"/>
    <property type="match status" value="1"/>
</dbReference>
<dbReference type="InterPro" id="IPR036739">
    <property type="entry name" value="SLC41_membr_dom_sf"/>
</dbReference>
<dbReference type="Gene3D" id="1.10.357.20">
    <property type="entry name" value="SLC41 divalent cation transporters, integral membrane domain"/>
    <property type="match status" value="1"/>
</dbReference>
<evidence type="ECO:0000259" key="2">
    <source>
        <dbReference type="PROSITE" id="PS51371"/>
    </source>
</evidence>
<accession>A0A381VWI7</accession>
<proteinExistence type="predicted"/>
<name>A0A381VWI7_9ZZZZ</name>
<feature type="domain" description="CBS" evidence="2">
    <location>
        <begin position="80"/>
        <end position="142"/>
    </location>
</feature>
<organism evidence="3">
    <name type="scientific">marine metagenome</name>
    <dbReference type="NCBI Taxonomy" id="408172"/>
    <lineage>
        <taxon>unclassified sequences</taxon>
        <taxon>metagenomes</taxon>
        <taxon>ecological metagenomes</taxon>
    </lineage>
</organism>
<keyword evidence="1" id="KW-0472">Membrane</keyword>
<dbReference type="PROSITE" id="PS51371">
    <property type="entry name" value="CBS"/>
    <property type="match status" value="1"/>
</dbReference>
<dbReference type="Gene3D" id="3.10.580.10">
    <property type="entry name" value="CBS-domain"/>
    <property type="match status" value="1"/>
</dbReference>
<protein>
    <recommendedName>
        <fullName evidence="2">CBS domain-containing protein</fullName>
    </recommendedName>
</protein>
<dbReference type="InterPro" id="IPR000644">
    <property type="entry name" value="CBS_dom"/>
</dbReference>
<keyword evidence="1" id="KW-0812">Transmembrane</keyword>
<dbReference type="Pfam" id="PF00571">
    <property type="entry name" value="CBS"/>
    <property type="match status" value="2"/>
</dbReference>
<dbReference type="AlphaFoldDB" id="A0A381VWI7"/>
<reference evidence="3" key="1">
    <citation type="submission" date="2018-05" db="EMBL/GenBank/DDBJ databases">
        <authorList>
            <person name="Lanie J.A."/>
            <person name="Ng W.-L."/>
            <person name="Kazmierczak K.M."/>
            <person name="Andrzejewski T.M."/>
            <person name="Davidsen T.M."/>
            <person name="Wayne K.J."/>
            <person name="Tettelin H."/>
            <person name="Glass J.I."/>
            <person name="Rusch D."/>
            <person name="Podicherti R."/>
            <person name="Tsui H.-C.T."/>
            <person name="Winkler M.E."/>
        </authorList>
    </citation>
    <scope>NUCLEOTIDE SEQUENCE</scope>
</reference>
<keyword evidence="1" id="KW-1133">Transmembrane helix</keyword>
<dbReference type="PANTHER" id="PTHR41394:SF5">
    <property type="entry name" value="SLC41A_MGTE INTEGRAL MEMBRANE DOMAIN-CONTAINING PROTEIN"/>
    <property type="match status" value="1"/>
</dbReference>
<feature type="transmembrane region" description="Helical" evidence="1">
    <location>
        <begin position="225"/>
        <end position="245"/>
    </location>
</feature>
<feature type="non-terminal residue" evidence="3">
    <location>
        <position position="259"/>
    </location>
</feature>
<dbReference type="EMBL" id="UINC01009987">
    <property type="protein sequence ID" value="SVA44602.1"/>
    <property type="molecule type" value="Genomic_DNA"/>
</dbReference>
<evidence type="ECO:0000256" key="1">
    <source>
        <dbReference type="SAM" id="Phobius"/>
    </source>
</evidence>
<sequence>MTSVETLSKDNYHKYEDFSVFPTDQLVRFFTSIPKIKTLNILRGFEQDFILNFLDDCPDHLSEQWKMSLKFKPGSVGELMHPSPLVLNENKTIEDAIIELKKIHKDKHFTYGIIVDDANVVTGVLVFKDVFYHEPNTVLKDACIKNPICLKAEDDVLETFIKVAGKQIPEFPVVDDEGKLIGTLRGSHVNDAHGLQISAQSSLMVGASPEEGLDSSVTKCVKLRGPWLLVNLVTAFVAGAVVGVFQDTIDQIVLLAMFL</sequence>
<dbReference type="GO" id="GO:0008324">
    <property type="term" value="F:monoatomic cation transmembrane transporter activity"/>
    <property type="evidence" value="ECO:0007669"/>
    <property type="project" value="InterPro"/>
</dbReference>
<dbReference type="PANTHER" id="PTHR41394">
    <property type="entry name" value="MAGNESIUM TRANSPORTER MGTE"/>
    <property type="match status" value="1"/>
</dbReference>